<feature type="compositionally biased region" description="Polar residues" evidence="5">
    <location>
        <begin position="601"/>
        <end position="618"/>
    </location>
</feature>
<dbReference type="Pfam" id="PF05997">
    <property type="entry name" value="Nop52"/>
    <property type="match status" value="1"/>
</dbReference>
<evidence type="ECO:0000256" key="2">
    <source>
        <dbReference type="ARBA" id="ARBA00006374"/>
    </source>
</evidence>
<proteinExistence type="inferred from homology"/>
<name>A0A6P4E9R0_DRORH</name>
<dbReference type="CTD" id="44391"/>
<keyword evidence="3" id="KW-0698">rRNA processing</keyword>
<feature type="region of interest" description="Disordered" evidence="5">
    <location>
        <begin position="462"/>
        <end position="631"/>
    </location>
</feature>
<dbReference type="RefSeq" id="XP_016971933.1">
    <property type="nucleotide sequence ID" value="XM_017116444.1"/>
</dbReference>
<evidence type="ECO:0000256" key="5">
    <source>
        <dbReference type="SAM" id="MobiDB-lite"/>
    </source>
</evidence>
<dbReference type="GO" id="GO:0005634">
    <property type="term" value="C:nucleus"/>
    <property type="evidence" value="ECO:0007669"/>
    <property type="project" value="UniProtKB-SubCell"/>
</dbReference>
<protein>
    <submittedName>
        <fullName evidence="8">Ribosomal RNA processing protein 1 homolog</fullName>
    </submittedName>
</protein>
<evidence type="ECO:0000256" key="4">
    <source>
        <dbReference type="ARBA" id="ARBA00023242"/>
    </source>
</evidence>
<reference evidence="7" key="1">
    <citation type="journal article" date="2021" name="Elife">
        <title>Highly contiguous assemblies of 101 drosophilid genomes.</title>
        <authorList>
            <person name="Kim B.Y."/>
            <person name="Wang J.R."/>
            <person name="Miller D.E."/>
            <person name="Barmina O."/>
            <person name="Delaney E."/>
            <person name="Thompson A."/>
            <person name="Comeault A.A."/>
            <person name="Peede D."/>
            <person name="D'Agostino E.R."/>
            <person name="Pelaez J."/>
            <person name="Aguilar J.M."/>
            <person name="Haji D."/>
            <person name="Matsunaga T."/>
            <person name="Armstrong E.E."/>
            <person name="Zych M."/>
            <person name="Ogawa Y."/>
            <person name="Stamenkovic-Radak M."/>
            <person name="Jelic M."/>
            <person name="Veselinovic M.S."/>
            <person name="Tanaskovic M."/>
            <person name="Eric P."/>
            <person name="Gao J.J."/>
            <person name="Katoh T.K."/>
            <person name="Toda M.J."/>
            <person name="Watabe H."/>
            <person name="Watada M."/>
            <person name="Davis J.S."/>
            <person name="Moyle L.C."/>
            <person name="Manoli G."/>
            <person name="Bertolini E."/>
            <person name="Kostal V."/>
            <person name="Hawley R.S."/>
            <person name="Takahashi A."/>
            <person name="Jones C.D."/>
            <person name="Price D.K."/>
            <person name="Whiteman N."/>
            <person name="Kopp A."/>
            <person name="Matute D.R."/>
            <person name="Petrov D.A."/>
        </authorList>
    </citation>
    <scope>NUCLEOTIDE SEQUENCE [LARGE SCALE GENOMIC DNA]</scope>
</reference>
<dbReference type="GO" id="GO:0030688">
    <property type="term" value="C:preribosome, small subunit precursor"/>
    <property type="evidence" value="ECO:0007669"/>
    <property type="project" value="InterPro"/>
</dbReference>
<dbReference type="OMA" id="PKSDYYR"/>
<comment type="subcellular location">
    <subcellularLocation>
        <location evidence="1">Nucleus</location>
    </subcellularLocation>
</comment>
<evidence type="ECO:0000313" key="8">
    <source>
        <dbReference type="RefSeq" id="XP_016971933.1"/>
    </source>
</evidence>
<comment type="similarity">
    <text evidence="2">Belongs to the RRP1 family.</text>
</comment>
<dbReference type="InterPro" id="IPR010301">
    <property type="entry name" value="RRP1"/>
</dbReference>
<dbReference type="EnsemblMetazoa" id="XM_017116444.2">
    <property type="protein sequence ID" value="XP_016971933.1"/>
    <property type="gene ID" value="LOC108039429"/>
</dbReference>
<evidence type="ECO:0000313" key="7">
    <source>
        <dbReference type="Proteomes" id="UP001652680"/>
    </source>
</evidence>
<organism evidence="8">
    <name type="scientific">Drosophila rhopaloa</name>
    <name type="common">Fruit fly</name>
    <dbReference type="NCBI Taxonomy" id="1041015"/>
    <lineage>
        <taxon>Eukaryota</taxon>
        <taxon>Metazoa</taxon>
        <taxon>Ecdysozoa</taxon>
        <taxon>Arthropoda</taxon>
        <taxon>Hexapoda</taxon>
        <taxon>Insecta</taxon>
        <taxon>Pterygota</taxon>
        <taxon>Neoptera</taxon>
        <taxon>Endopterygota</taxon>
        <taxon>Diptera</taxon>
        <taxon>Brachycera</taxon>
        <taxon>Muscomorpha</taxon>
        <taxon>Ephydroidea</taxon>
        <taxon>Drosophilidae</taxon>
        <taxon>Drosophila</taxon>
        <taxon>Sophophora</taxon>
    </lineage>
</organism>
<dbReference type="GeneID" id="108039429"/>
<feature type="compositionally biased region" description="Acidic residues" evidence="5">
    <location>
        <begin position="283"/>
        <end position="295"/>
    </location>
</feature>
<feature type="region of interest" description="Disordered" evidence="5">
    <location>
        <begin position="282"/>
        <end position="309"/>
    </location>
</feature>
<evidence type="ECO:0000313" key="6">
    <source>
        <dbReference type="EnsemblMetazoa" id="XP_016971933.1"/>
    </source>
</evidence>
<evidence type="ECO:0000256" key="3">
    <source>
        <dbReference type="ARBA" id="ARBA00022552"/>
    </source>
</evidence>
<accession>A0A6P4E9R0</accession>
<dbReference type="AlphaFoldDB" id="A0A6P4E9R0"/>
<feature type="compositionally biased region" description="Acidic residues" evidence="5">
    <location>
        <begin position="462"/>
        <end position="471"/>
    </location>
</feature>
<evidence type="ECO:0000256" key="1">
    <source>
        <dbReference type="ARBA" id="ARBA00004123"/>
    </source>
</evidence>
<keyword evidence="4" id="KW-0539">Nucleus</keyword>
<dbReference type="Proteomes" id="UP001652680">
    <property type="component" value="Unassembled WGS sequence"/>
</dbReference>
<reference evidence="8" key="2">
    <citation type="submission" date="2025-04" db="UniProtKB">
        <authorList>
            <consortium name="RefSeq"/>
        </authorList>
    </citation>
    <scope>IDENTIFICATION</scope>
</reference>
<reference evidence="6" key="3">
    <citation type="submission" date="2025-05" db="UniProtKB">
        <authorList>
            <consortium name="EnsemblMetazoa"/>
        </authorList>
    </citation>
    <scope>IDENTIFICATION</scope>
</reference>
<gene>
    <name evidence="8" type="primary">LOC108039429</name>
    <name evidence="6" type="synonym">108039429</name>
</gene>
<feature type="compositionally biased region" description="Basic and acidic residues" evidence="5">
    <location>
        <begin position="483"/>
        <end position="559"/>
    </location>
</feature>
<dbReference type="OrthoDB" id="2019504at2759"/>
<sequence length="698" mass="80095">MVTRKKPTKRCAEAAAIEEEEATQAKVPKEVRVVAQEVKIVRALAGNDVAQRNRQIRKLRKWFKLRASSSFPFTEDDFMRIWKGLYYNMWMSDKPLVQEELAEQLAKMVDSFDGNTACSLAYFSAFMRTMCQEFFGIDQWRMDKFLMLTRRMVRYVLRLLKQSNWSPELISAFNKSMQLSVLSEQPKSRGMTMHYLDVFFEELAKAADGEISAAQVNLFLRPFVTYLATQRDAKLVAQCRTRVLYHLLYQSDLGREYSEKYNAWKLMGFPTASIDDIEKLDSGFDEEDDEGNAEEEPPRPTSLDPRAGDVDVHMPELPFNADCVLDELQTLLRTNEFNSKRRKGLRKLIQIFETYKGGEFPLGVRTMPKVEGQTLSEMVEQKVAAIEEMEDEVFGTGRKLKKLNKSKRKRLLQSINFEEVDEHNYDEIIGKALPPELQKKVKHNAKVRSSINNAWVVEEVTETDATAEDKDENPTKPKAKKAKKEETPKPKKEDQLKVKKEGPVKPKKEQSKAQKVEQSKAQKDEQSKAKKEEKLKTKEEQPKPKKDEQPTPKKEEQPKIKSTPKTEPVGDDEATTATPQPANGWDAPLEPGEQDIFVPSRKQQTKQANNKLQKSTPKQVPRLQFATPQTGSAKRVRIVTKSNCFYPKSDYYRQLKLSPQLPYDADRLPGKSALKPHVLPGPIHPNFKGAKRLFNDTL</sequence>
<dbReference type="PANTHER" id="PTHR13026:SF0">
    <property type="entry name" value="RIBOSOMAL RNA PROCESSING 1B"/>
    <property type="match status" value="1"/>
</dbReference>
<dbReference type="GO" id="GO:0006364">
    <property type="term" value="P:rRNA processing"/>
    <property type="evidence" value="ECO:0007669"/>
    <property type="project" value="UniProtKB-KW"/>
</dbReference>
<keyword evidence="7" id="KW-1185">Reference proteome</keyword>
<dbReference type="PANTHER" id="PTHR13026">
    <property type="entry name" value="NNP-1 PROTEIN NOVEL NUCLEAR PROTEIN 1 NOP52"/>
    <property type="match status" value="1"/>
</dbReference>